<reference evidence="3" key="1">
    <citation type="submission" date="2012-08" db="EMBL/GenBank/DDBJ databases">
        <title>The Genome Sequence of Wuchereria bancrofti.</title>
        <authorList>
            <consortium name="The Broad Institute Genome Sequencing Platform"/>
            <consortium name="Broad Institute Genome Sequencing Center for Infectious Disease"/>
            <person name="Nutman T.B."/>
            <person name="Fink D.L."/>
            <person name="Russ C."/>
            <person name="Young S."/>
            <person name="Zeng Q."/>
            <person name="Koehrsen M."/>
            <person name="Alvarado L."/>
            <person name="Berlin A."/>
            <person name="Borenstein D."/>
            <person name="Chapman S.B."/>
            <person name="Chen Z."/>
            <person name="Engels R."/>
            <person name="Freedman E."/>
            <person name="Gellesch M."/>
            <person name="Goldberg J."/>
            <person name="Griggs A."/>
            <person name="Gujja S."/>
            <person name="Heilman E.R."/>
            <person name="Heiman D."/>
            <person name="Hepburn T."/>
            <person name="Howarth C."/>
            <person name="Jen D."/>
            <person name="Larson L."/>
            <person name="Lewis B."/>
            <person name="Mehta T."/>
            <person name="Park D."/>
            <person name="Pearson M."/>
            <person name="Richards J."/>
            <person name="Roberts A."/>
            <person name="Saif S."/>
            <person name="Shea T."/>
            <person name="Shenoy N."/>
            <person name="Sisk P."/>
            <person name="Stolte C."/>
            <person name="Sykes S."/>
            <person name="Walk T."/>
            <person name="White J."/>
            <person name="Yandava C."/>
            <person name="Haas B."/>
            <person name="Henn M.R."/>
            <person name="Nusbaum C."/>
            <person name="Birren B."/>
        </authorList>
    </citation>
    <scope>NUCLEOTIDE SEQUENCE</scope>
</reference>
<keyword evidence="1" id="KW-0812">Transmembrane</keyword>
<accession>J9EVR9</accession>
<feature type="transmembrane region" description="Helical" evidence="1">
    <location>
        <begin position="470"/>
        <end position="493"/>
    </location>
</feature>
<evidence type="ECO:0000313" key="3">
    <source>
        <dbReference type="EMBL" id="EJW86681.1"/>
    </source>
</evidence>
<dbReference type="GO" id="GO:0016747">
    <property type="term" value="F:acyltransferase activity, transferring groups other than amino-acyl groups"/>
    <property type="evidence" value="ECO:0007669"/>
    <property type="project" value="InterPro"/>
</dbReference>
<keyword evidence="3" id="KW-0808">Transferase</keyword>
<dbReference type="EMBL" id="UYWW01000141">
    <property type="protein sequence ID" value="VDM07450.1"/>
    <property type="molecule type" value="Genomic_DNA"/>
</dbReference>
<sequence length="577" mass="67369">MQCLQVAAETEAAASEYPFIYCNAYGDLQSNSSAVGLCLPATCLQDKLQLVHHWETNMDMRPENMTAYETVSCSRSRYEKPWFHQPSILANYIINKMIFALVACASIYHVMRGTKSKSFALDVFLAFSGIRTFQTIINKLNGQKKVITCIFGLRVIATVWVIIGHSSILIQGYLKNLDEYRDTLKNNFLYQIVTNCFLSVDTFFLFSGTLIAYNWFQQKQRKDQITTFSYWRQFYWHRIVRLWPNIAYLMLYFPTEMRVLHYRPVWKVEDLSESCISNWWKNLLFINTVTDGNCLPWTWYIGTDFIFYALSPIYLLSFDKSYKLGLVISVVTISVSTMLNIIKMRQFSFPPTQFVWMTPHIFNADYTEHHRTIYIKPQYRIGPHIVGILLGYYLVNNKLKLSRKKLCLGWLSFIVLGFTSLFGLYPALQGWNWWSYHLLYGALHRITWATAISWLIFACHSGHAYYLNRLLSLSFLVYLSKASYAVCLIHLLAVGGLYTKREFPIVFDGIQTLLVFGIEQIIVSHILGFFTLFITECPFINIDNALWKRLKSHDAQEITKMEKVEVARRTRNNQNWV</sequence>
<feature type="transmembrane region" description="Helical" evidence="1">
    <location>
        <begin position="324"/>
        <end position="342"/>
    </location>
</feature>
<proteinExistence type="predicted"/>
<dbReference type="InterPro" id="IPR052728">
    <property type="entry name" value="O2_lipid_transport_reg"/>
</dbReference>
<dbReference type="PANTHER" id="PTHR11161">
    <property type="entry name" value="O-ACYLTRANSFERASE"/>
    <property type="match status" value="1"/>
</dbReference>
<evidence type="ECO:0000313" key="4">
    <source>
        <dbReference type="EMBL" id="VDM07450.1"/>
    </source>
</evidence>
<organism evidence="3 5">
    <name type="scientific">Wuchereria bancrofti</name>
    <dbReference type="NCBI Taxonomy" id="6293"/>
    <lineage>
        <taxon>Eukaryota</taxon>
        <taxon>Metazoa</taxon>
        <taxon>Ecdysozoa</taxon>
        <taxon>Nematoda</taxon>
        <taxon>Chromadorea</taxon>
        <taxon>Rhabditida</taxon>
        <taxon>Spirurina</taxon>
        <taxon>Spiruromorpha</taxon>
        <taxon>Filarioidea</taxon>
        <taxon>Onchocercidae</taxon>
        <taxon>Wuchereria</taxon>
    </lineage>
</organism>
<feature type="domain" description="Acyltransferase 3" evidence="2">
    <location>
        <begin position="152"/>
        <end position="504"/>
    </location>
</feature>
<evidence type="ECO:0000313" key="5">
    <source>
        <dbReference type="Proteomes" id="UP000004810"/>
    </source>
</evidence>
<gene>
    <name evidence="4" type="ORF">WBA_LOCUS836</name>
    <name evidence="3" type="ORF">WUBG_02407</name>
</gene>
<keyword evidence="6" id="KW-1185">Reference proteome</keyword>
<dbReference type="OMA" id="EYPFIYC"/>
<feature type="transmembrane region" description="Helical" evidence="1">
    <location>
        <begin position="188"/>
        <end position="213"/>
    </location>
</feature>
<feature type="transmembrane region" description="Helical" evidence="1">
    <location>
        <begin position="378"/>
        <end position="395"/>
    </location>
</feature>
<feature type="transmembrane region" description="Helical" evidence="1">
    <location>
        <begin position="434"/>
        <end position="458"/>
    </location>
</feature>
<dbReference type="Pfam" id="PF01757">
    <property type="entry name" value="Acyl_transf_3"/>
    <property type="match status" value="1"/>
</dbReference>
<reference evidence="4 6" key="3">
    <citation type="submission" date="2018-11" db="EMBL/GenBank/DDBJ databases">
        <authorList>
            <consortium name="Pathogen Informatics"/>
        </authorList>
    </citation>
    <scope>NUCLEOTIDE SEQUENCE [LARGE SCALE GENOMIC DNA]</scope>
</reference>
<dbReference type="InterPro" id="IPR002656">
    <property type="entry name" value="Acyl_transf_3_dom"/>
</dbReference>
<dbReference type="Proteomes" id="UP000004810">
    <property type="component" value="Unassembled WGS sequence"/>
</dbReference>
<keyword evidence="3" id="KW-0012">Acyltransferase</keyword>
<dbReference type="OrthoDB" id="207378at2759"/>
<feature type="transmembrane region" description="Helical" evidence="1">
    <location>
        <begin position="234"/>
        <end position="253"/>
    </location>
</feature>
<evidence type="ECO:0000256" key="1">
    <source>
        <dbReference type="SAM" id="Phobius"/>
    </source>
</evidence>
<feature type="transmembrane region" description="Helical" evidence="1">
    <location>
        <begin position="89"/>
        <end position="111"/>
    </location>
</feature>
<dbReference type="PANTHER" id="PTHR11161:SF70">
    <property type="entry name" value="ACYLTRANSFERASE 3 DOMAIN-CONTAINING PROTEIN"/>
    <property type="match status" value="1"/>
</dbReference>
<feature type="transmembrane region" description="Helical" evidence="1">
    <location>
        <begin position="146"/>
        <end position="168"/>
    </location>
</feature>
<keyword evidence="1" id="KW-1133">Transmembrane helix</keyword>
<protein>
    <submittedName>
        <fullName evidence="3">Acyltransferase</fullName>
    </submittedName>
</protein>
<feature type="transmembrane region" description="Helical" evidence="1">
    <location>
        <begin position="407"/>
        <end position="428"/>
    </location>
</feature>
<keyword evidence="1" id="KW-0472">Membrane</keyword>
<dbReference type="Proteomes" id="UP000270924">
    <property type="component" value="Unassembled WGS sequence"/>
</dbReference>
<dbReference type="InParanoid" id="J9EVR9"/>
<dbReference type="AlphaFoldDB" id="J9EVR9"/>
<name>J9EVR9_WUCBA</name>
<evidence type="ECO:0000313" key="6">
    <source>
        <dbReference type="Proteomes" id="UP000270924"/>
    </source>
</evidence>
<dbReference type="EMBL" id="ADBV01000640">
    <property type="protein sequence ID" value="EJW86681.1"/>
    <property type="molecule type" value="Genomic_DNA"/>
</dbReference>
<reference evidence="5" key="2">
    <citation type="submission" date="2012-08" db="EMBL/GenBank/DDBJ databases">
        <title>The Genome Sequence of Wuchereria bancrofti.</title>
        <authorList>
            <person name="Nutman T.B."/>
            <person name="Fink D.L."/>
            <person name="Russ C."/>
            <person name="Young S."/>
            <person name="Zeng Q."/>
            <person name="Koehrsen M."/>
            <person name="Alvarado L."/>
            <person name="Berlin A."/>
            <person name="Chapman S.B."/>
            <person name="Chen Z."/>
            <person name="Freedman E."/>
            <person name="Gellesch M."/>
            <person name="Goldberg J."/>
            <person name="Griggs A."/>
            <person name="Gujja S."/>
            <person name="Heilman E.R."/>
            <person name="Heiman D."/>
            <person name="Hepburn T."/>
            <person name="Howarth C."/>
            <person name="Jen D."/>
            <person name="Larson L."/>
            <person name="Lewis B."/>
            <person name="Mehta T."/>
            <person name="Park D."/>
            <person name="Pearson M."/>
            <person name="Roberts A."/>
            <person name="Saif S."/>
            <person name="Shea T."/>
            <person name="Shenoy N."/>
            <person name="Sisk P."/>
            <person name="Stolte C."/>
            <person name="Sykes S."/>
            <person name="Walk T."/>
            <person name="White J."/>
            <person name="Yandava C."/>
            <person name="Haas B."/>
            <person name="Henn M.R."/>
            <person name="Nusbaum C."/>
            <person name="Birren B."/>
        </authorList>
    </citation>
    <scope>NUCLEOTIDE SEQUENCE [LARGE SCALE GENOMIC DNA]</scope>
    <source>
        <strain evidence="5">NA</strain>
    </source>
</reference>
<feature type="transmembrane region" description="Helical" evidence="1">
    <location>
        <begin position="297"/>
        <end position="317"/>
    </location>
</feature>
<feature type="transmembrane region" description="Helical" evidence="1">
    <location>
        <begin position="513"/>
        <end position="534"/>
    </location>
</feature>
<evidence type="ECO:0000259" key="2">
    <source>
        <dbReference type="Pfam" id="PF01757"/>
    </source>
</evidence>